<feature type="non-terminal residue" evidence="2">
    <location>
        <position position="1"/>
    </location>
</feature>
<reference evidence="2" key="1">
    <citation type="submission" date="2014-05" db="EMBL/GenBank/DDBJ databases">
        <authorList>
            <person name="Chronopoulou M."/>
        </authorList>
    </citation>
    <scope>NUCLEOTIDE SEQUENCE</scope>
    <source>
        <tissue evidence="2">Whole organism</tissue>
    </source>
</reference>
<accession>A0A0K2URV5</accession>
<organism evidence="2">
    <name type="scientific">Lepeophtheirus salmonis</name>
    <name type="common">Salmon louse</name>
    <name type="synonym">Caligus salmonis</name>
    <dbReference type="NCBI Taxonomy" id="72036"/>
    <lineage>
        <taxon>Eukaryota</taxon>
        <taxon>Metazoa</taxon>
        <taxon>Ecdysozoa</taxon>
        <taxon>Arthropoda</taxon>
        <taxon>Crustacea</taxon>
        <taxon>Multicrustacea</taxon>
        <taxon>Hexanauplia</taxon>
        <taxon>Copepoda</taxon>
        <taxon>Siphonostomatoida</taxon>
        <taxon>Caligidae</taxon>
        <taxon>Lepeophtheirus</taxon>
    </lineage>
</organism>
<name>A0A0K2URV5_LEPSM</name>
<keyword evidence="1" id="KW-0472">Membrane</keyword>
<evidence type="ECO:0000256" key="1">
    <source>
        <dbReference type="SAM" id="Phobius"/>
    </source>
</evidence>
<proteinExistence type="predicted"/>
<sequence>TFLDGVFFAGAFLVVFFSADFLEVLDFTIFFLGAFFTRVLDLVDFFSAEFVGDFGFLTTLATLDLLVTESLNVPEAPLPLV</sequence>
<feature type="transmembrane region" description="Helical" evidence="1">
    <location>
        <begin position="6"/>
        <end position="36"/>
    </location>
</feature>
<protein>
    <submittedName>
        <fullName evidence="2">Uncharacterized protein</fullName>
    </submittedName>
</protein>
<keyword evidence="1" id="KW-1133">Transmembrane helix</keyword>
<dbReference type="EMBL" id="HACA01023100">
    <property type="protein sequence ID" value="CDW40461.1"/>
    <property type="molecule type" value="Transcribed_RNA"/>
</dbReference>
<dbReference type="AlphaFoldDB" id="A0A0K2URV5"/>
<evidence type="ECO:0000313" key="2">
    <source>
        <dbReference type="EMBL" id="CDW40461.1"/>
    </source>
</evidence>
<keyword evidence="1" id="KW-0812">Transmembrane</keyword>